<comment type="caution">
    <text evidence="2">The sequence shown here is derived from an EMBL/GenBank/DDBJ whole genome shotgun (WGS) entry which is preliminary data.</text>
</comment>
<dbReference type="AlphaFoldDB" id="A0A9X0MLW5"/>
<sequence length="1216" mass="137091">MRKYTSIISVITMLTAMVSSPQVVQASSYGDIEYYNQRKILEMNFDKEKIENTVTGKVYKTNEGKENFEPGSRNKGLKPNGDKVEIPLSDLDIKKQDELTFSFWMKWDGKKDMFMPIGFEEYSLYFIEGSFGFNTNNDDVFGVQDKIKPNELTHVVAVFNRNDINKNKLYLNGVKQNLSQVRGKQFSEKVGWNNKLVISGYSYDNQYGLDGESILDEINIFNGGTDDEEIKDLYLMSRIPELSVSQNGLHARADWATEILDSDVLWTVGYEENEKPKPELVYDGNNGLGDGGQKIVHEKENVYAGTGAYMTPNTFPDKGNSVWWPYDMTSSWNHTWLYNPLALPNGKPVSASVKVKTDDEGTVSLFTSWAYRNSFTHRNIYFAEDVPPGTKTFKVNTTVGLGLASYITSDTDPYDHKENLSVREIDRDTNTVTLNAPIKGSFKKGEQWRSRNTGEAIRFATKTVKHSDGWQIINMNSKVTEYPDIDWLKNPRQLRQQVESKNGNTYVDDIKVGYATKVQLQRDGSKIYEGYGSEFEDMNAIDKEKPNKVMKATVVKEDKNLNVKFDKPKDKGTNYKYKIKGISENGETPFSTEKSVEVISGIKGYSYVLDKNPKTEPGNTINTTDENISFRNIKDEKQFLHIKAIDNQGNVSETAHIPIEIPILEAKANHKENMVQLTWEGGKSEPYTYKVFKKKDGEKEFQSVSATDYKKKVKVLNIYPTKWKDTTLSTIDFIDRDGKRNVMPVSASLKKWMEESNSENSKGYGMGVIEVDAVTQEEFNSSPNSYIYDEKGKDKYDVMMIGTYDANGWSPLGKESIQAIKDFERRGKGVLAGHDVMTKISSSVDFFDAVKDDFNVSDPTKFRGIGSEKIAITKKGLLLEYPWKIGNVGTELKIPMAHTMSIHFNGDTWMKFVGNSWGNPVTGSAVDDSLNSNTNAYLHTWNNTAIIQTGHSNGQATPDEQKVLANTLFYLAQLTSDTHLDDRSGQDVDAPSKPDINKVTLNLDDTATINFKESVDKGTSYEYYVEAKGSDTKSQLTSNVVKTEVKTGLRGYSIVIDEKPNTIPDGKVETTSTSYQLNVPNKKEFYIHVASVDNAGNISEVAHYHYEDKFSPEISITPSTKEWTNKEVTLQVVATDKDSRVIKICLPNGDWINNDKATFIVKENGIYYFKAVDEGGNETVQSIIVSNIDKENPSVDIEAPSTWQNKDIQVQIRGKD</sequence>
<evidence type="ECO:0000313" key="3">
    <source>
        <dbReference type="Proteomes" id="UP000075476"/>
    </source>
</evidence>
<evidence type="ECO:0000313" key="2">
    <source>
        <dbReference type="EMBL" id="KXY51026.1"/>
    </source>
</evidence>
<protein>
    <recommendedName>
        <fullName evidence="4">DUF5057 domain-containing protein</fullName>
    </recommendedName>
</protein>
<keyword evidence="1" id="KW-0732">Signal</keyword>
<name>A0A9X0MLW5_BACCE</name>
<evidence type="ECO:0000256" key="1">
    <source>
        <dbReference type="SAM" id="SignalP"/>
    </source>
</evidence>
<accession>A0A9X0MLW5</accession>
<dbReference type="SUPFAM" id="SSF49899">
    <property type="entry name" value="Concanavalin A-like lectins/glucanases"/>
    <property type="match status" value="1"/>
</dbReference>
<dbReference type="Gene3D" id="2.60.120.200">
    <property type="match status" value="1"/>
</dbReference>
<evidence type="ECO:0008006" key="4">
    <source>
        <dbReference type="Google" id="ProtNLM"/>
    </source>
</evidence>
<dbReference type="RefSeq" id="WP_061662367.1">
    <property type="nucleotide sequence ID" value="NZ_LOMO01000001.1"/>
</dbReference>
<feature type="chain" id="PRO_5040774042" description="DUF5057 domain-containing protein" evidence="1">
    <location>
        <begin position="27"/>
        <end position="1216"/>
    </location>
</feature>
<feature type="signal peptide" evidence="1">
    <location>
        <begin position="1"/>
        <end position="26"/>
    </location>
</feature>
<reference evidence="2 3" key="1">
    <citation type="submission" date="2015-12" db="EMBL/GenBank/DDBJ databases">
        <title>Bacillus cereus Group isolate.</title>
        <authorList>
            <person name="Kovac J."/>
        </authorList>
    </citation>
    <scope>NUCLEOTIDE SEQUENCE [LARGE SCALE GENOMIC DNA]</scope>
    <source>
        <strain evidence="2 3">FSL K6-0073</strain>
    </source>
</reference>
<dbReference type="InterPro" id="IPR013320">
    <property type="entry name" value="ConA-like_dom_sf"/>
</dbReference>
<proteinExistence type="predicted"/>
<dbReference type="EMBL" id="LOMO01000001">
    <property type="protein sequence ID" value="KXY51026.1"/>
    <property type="molecule type" value="Genomic_DNA"/>
</dbReference>
<organism evidence="2 3">
    <name type="scientific">Bacillus cereus</name>
    <dbReference type="NCBI Taxonomy" id="1396"/>
    <lineage>
        <taxon>Bacteria</taxon>
        <taxon>Bacillati</taxon>
        <taxon>Bacillota</taxon>
        <taxon>Bacilli</taxon>
        <taxon>Bacillales</taxon>
        <taxon>Bacillaceae</taxon>
        <taxon>Bacillus</taxon>
        <taxon>Bacillus cereus group</taxon>
    </lineage>
</organism>
<gene>
    <name evidence="2" type="ORF">AT268_31435</name>
</gene>
<dbReference type="Proteomes" id="UP000075476">
    <property type="component" value="Unassembled WGS sequence"/>
</dbReference>